<keyword evidence="2" id="KW-1185">Reference proteome</keyword>
<sequence>MADKKQKTAKKSSNQFDNSSLNIISSYDLELASIIRNTEKLGKRVLSNGFYINNRTANSHYNGFGY</sequence>
<accession>H7FS33</accession>
<dbReference type="PATRIC" id="fig|1086011.3.peg.2135"/>
<evidence type="ECO:0000313" key="2">
    <source>
        <dbReference type="Proteomes" id="UP000005566"/>
    </source>
</evidence>
<reference evidence="1 2" key="1">
    <citation type="journal article" date="2014" name="Acta Crystallogr. D">
        <title>Structure-based characterization and antifreeze properties of a hyperactive ice-binding protein from the Antarctic bacterium Flavobacterium frigoris PS1.</title>
        <authorList>
            <person name="Do H."/>
            <person name="Kim S.J."/>
            <person name="Kim H.J."/>
            <person name="Lee J.H."/>
        </authorList>
    </citation>
    <scope>NUCLEOTIDE SEQUENCE [LARGE SCALE GENOMIC DNA]</scope>
    <source>
        <strain evidence="1 2">PS1</strain>
    </source>
</reference>
<dbReference type="EMBL" id="AHKF01000018">
    <property type="protein sequence ID" value="EIA08461.1"/>
    <property type="molecule type" value="Genomic_DNA"/>
</dbReference>
<name>H7FS33_FLAFP</name>
<evidence type="ECO:0000313" key="1">
    <source>
        <dbReference type="EMBL" id="EIA08461.1"/>
    </source>
</evidence>
<dbReference type="RefSeq" id="WP_007138360.1">
    <property type="nucleotide sequence ID" value="NZ_AHKF01000018.1"/>
</dbReference>
<gene>
    <name evidence="1" type="ORF">HJ01_02183</name>
</gene>
<dbReference type="Proteomes" id="UP000005566">
    <property type="component" value="Unassembled WGS sequence"/>
</dbReference>
<protein>
    <submittedName>
        <fullName evidence="1">Uncharacterized protein</fullName>
    </submittedName>
</protein>
<comment type="caution">
    <text evidence="1">The sequence shown here is derived from an EMBL/GenBank/DDBJ whole genome shotgun (WGS) entry which is preliminary data.</text>
</comment>
<organism evidence="1 2">
    <name type="scientific">Flavobacterium frigoris (strain PS1)</name>
    <dbReference type="NCBI Taxonomy" id="1086011"/>
    <lineage>
        <taxon>Bacteria</taxon>
        <taxon>Pseudomonadati</taxon>
        <taxon>Bacteroidota</taxon>
        <taxon>Flavobacteriia</taxon>
        <taxon>Flavobacteriales</taxon>
        <taxon>Flavobacteriaceae</taxon>
        <taxon>Flavobacterium</taxon>
    </lineage>
</organism>
<proteinExistence type="predicted"/>
<dbReference type="AlphaFoldDB" id="H7FS33"/>